<accession>A0ABD0SJI9</accession>
<feature type="compositionally biased region" description="Low complexity" evidence="1">
    <location>
        <begin position="106"/>
        <end position="132"/>
    </location>
</feature>
<feature type="compositionally biased region" description="Polar residues" evidence="1">
    <location>
        <begin position="363"/>
        <end position="374"/>
    </location>
</feature>
<feature type="compositionally biased region" description="Gly residues" evidence="1">
    <location>
        <begin position="133"/>
        <end position="146"/>
    </location>
</feature>
<dbReference type="EMBL" id="JBEDNZ010000021">
    <property type="protein sequence ID" value="KAL0818671.1"/>
    <property type="molecule type" value="Genomic_DNA"/>
</dbReference>
<dbReference type="AlphaFoldDB" id="A0ABD0SJI9"/>
<dbReference type="Proteomes" id="UP001549921">
    <property type="component" value="Unassembled WGS sequence"/>
</dbReference>
<gene>
    <name evidence="2" type="ORF">ABMA28_008023</name>
</gene>
<evidence type="ECO:0000313" key="3">
    <source>
        <dbReference type="Proteomes" id="UP001549921"/>
    </source>
</evidence>
<organism evidence="2 3">
    <name type="scientific">Loxostege sticticalis</name>
    <name type="common">Beet webworm moth</name>
    <dbReference type="NCBI Taxonomy" id="481309"/>
    <lineage>
        <taxon>Eukaryota</taxon>
        <taxon>Metazoa</taxon>
        <taxon>Ecdysozoa</taxon>
        <taxon>Arthropoda</taxon>
        <taxon>Hexapoda</taxon>
        <taxon>Insecta</taxon>
        <taxon>Pterygota</taxon>
        <taxon>Neoptera</taxon>
        <taxon>Endopterygota</taxon>
        <taxon>Lepidoptera</taxon>
        <taxon>Glossata</taxon>
        <taxon>Ditrysia</taxon>
        <taxon>Pyraloidea</taxon>
        <taxon>Crambidae</taxon>
        <taxon>Pyraustinae</taxon>
        <taxon>Loxostege</taxon>
    </lineage>
</organism>
<evidence type="ECO:0000313" key="2">
    <source>
        <dbReference type="EMBL" id="KAL0818671.1"/>
    </source>
</evidence>
<proteinExistence type="predicted"/>
<feature type="compositionally biased region" description="Basic and acidic residues" evidence="1">
    <location>
        <begin position="27"/>
        <end position="66"/>
    </location>
</feature>
<feature type="compositionally biased region" description="Low complexity" evidence="1">
    <location>
        <begin position="313"/>
        <end position="362"/>
    </location>
</feature>
<name>A0ABD0SJI9_LOXSC</name>
<protein>
    <submittedName>
        <fullName evidence="2">Uncharacterized protein</fullName>
    </submittedName>
</protein>
<feature type="region of interest" description="Disordered" evidence="1">
    <location>
        <begin position="1"/>
        <end position="158"/>
    </location>
</feature>
<evidence type="ECO:0000256" key="1">
    <source>
        <dbReference type="SAM" id="MobiDB-lite"/>
    </source>
</evidence>
<sequence>MGTSYGEEEDKSKSLDPNATILPRNGFRFEEHTTFPEQTDINHIKFEDEADLPFKFEETPYSDQKENSGPVTFQDDNKIEDTGHKKRKRRRRRKPRYQNPGQYPVAPGQGFYPGYPGQPLPGQALYATPGQGYPDGGPGFGPGGDRPAGQFYRPPRRPKQSFASEALSAVTGALTSIALYDDYQCVPRLLCEAAGGGALGTSSVLQSVAGLQPLLTLLSAYSGISSSPLFVFGRAVFLGMTSKGNTASCRYAYPQCPTDPEQLVHYLNNHNGGFFRFFNAPQQQIPQNLEQFYNQLSGYGFAQPNQQNYGLYNPQNPGQQFNNPQINQNPQNPQQFGSQAPQNYQNGQYGFYNPQNNQNPQQSGLYNPQLNYPNPVQHFGPQDPPQNPQQFGYYQPSPGQQNYGYYNPPYNQAPLPGPYGLYNQFSGPQNPYASEFGYRYHKKRKPYKGKYGFGNVNYKDSGAEGNKIEKRIQNKPNYVYIDSNTVNEDESTFNNFKWIFPEDYNKKGSKTNNNVRGDKNLKFPDENTTANIVVGNSNKRKAKSIVFPESQGIKYVNYYDYPSVNNEDSNINYQNYNIGQTIAATNYNNYGHFTISNSNQNLNSNALIEDDEIQTVYIVRDDPNNPEIVKTRRGQRIQ</sequence>
<feature type="compositionally biased region" description="Basic residues" evidence="1">
    <location>
        <begin position="84"/>
        <end position="96"/>
    </location>
</feature>
<feature type="region of interest" description="Disordered" evidence="1">
    <location>
        <begin position="305"/>
        <end position="399"/>
    </location>
</feature>
<comment type="caution">
    <text evidence="2">The sequence shown here is derived from an EMBL/GenBank/DDBJ whole genome shotgun (WGS) entry which is preliminary data.</text>
</comment>
<reference evidence="2 3" key="1">
    <citation type="submission" date="2024-06" db="EMBL/GenBank/DDBJ databases">
        <title>A chromosome-level genome assembly of beet webworm, Loxostege sticticalis.</title>
        <authorList>
            <person name="Zhang Y."/>
        </authorList>
    </citation>
    <scope>NUCLEOTIDE SEQUENCE [LARGE SCALE GENOMIC DNA]</scope>
    <source>
        <strain evidence="2">AQ028</strain>
        <tissue evidence="2">Male pupae</tissue>
    </source>
</reference>